<reference evidence="7 8" key="1">
    <citation type="submission" date="2015-01" db="EMBL/GenBank/DDBJ databases">
        <title>The Genome Sequence of Exophiala oligosperma CBS72588.</title>
        <authorList>
            <consortium name="The Broad Institute Genomics Platform"/>
            <person name="Cuomo C."/>
            <person name="de Hoog S."/>
            <person name="Gorbushina A."/>
            <person name="Stielow B."/>
            <person name="Teixiera M."/>
            <person name="Abouelleil A."/>
            <person name="Chapman S.B."/>
            <person name="Priest M."/>
            <person name="Young S.K."/>
            <person name="Wortman J."/>
            <person name="Nusbaum C."/>
            <person name="Birren B."/>
        </authorList>
    </citation>
    <scope>NUCLEOTIDE SEQUENCE [LARGE SCALE GENOMIC DNA]</scope>
    <source>
        <strain evidence="7 8">CBS 72588</strain>
    </source>
</reference>
<feature type="domain" description="MutL C-terminal dimerisation" evidence="5">
    <location>
        <begin position="807"/>
        <end position="973"/>
    </location>
</feature>
<dbReference type="VEuPathDB" id="FungiDB:PV06_03859"/>
<dbReference type="Gene3D" id="3.30.1540.20">
    <property type="entry name" value="MutL, C-terminal domain, dimerisation subdomain"/>
    <property type="match status" value="1"/>
</dbReference>
<evidence type="ECO:0000256" key="3">
    <source>
        <dbReference type="ARBA" id="ARBA00070941"/>
    </source>
</evidence>
<dbReference type="InterPro" id="IPR036890">
    <property type="entry name" value="HATPase_C_sf"/>
</dbReference>
<dbReference type="FunFam" id="3.30.1370.100:FF:000001">
    <property type="entry name" value="Mismatch repair endonuclease pms1, putative"/>
    <property type="match status" value="1"/>
</dbReference>
<name>A0A0D2DRD7_9EURO</name>
<dbReference type="EMBL" id="KN847334">
    <property type="protein sequence ID" value="KIW45468.1"/>
    <property type="molecule type" value="Genomic_DNA"/>
</dbReference>
<dbReference type="InterPro" id="IPR020568">
    <property type="entry name" value="Ribosomal_Su5_D2-typ_SF"/>
</dbReference>
<dbReference type="GO" id="GO:0030983">
    <property type="term" value="F:mismatched DNA binding"/>
    <property type="evidence" value="ECO:0007669"/>
    <property type="project" value="InterPro"/>
</dbReference>
<organism evidence="7 8">
    <name type="scientific">Exophiala oligosperma</name>
    <dbReference type="NCBI Taxonomy" id="215243"/>
    <lineage>
        <taxon>Eukaryota</taxon>
        <taxon>Fungi</taxon>
        <taxon>Dikarya</taxon>
        <taxon>Ascomycota</taxon>
        <taxon>Pezizomycotina</taxon>
        <taxon>Eurotiomycetes</taxon>
        <taxon>Chaetothyriomycetidae</taxon>
        <taxon>Chaetothyriales</taxon>
        <taxon>Herpotrichiellaceae</taxon>
        <taxon>Exophiala</taxon>
    </lineage>
</organism>
<comment type="similarity">
    <text evidence="1">Belongs to the DNA mismatch repair MutL/HexB family.</text>
</comment>
<dbReference type="InterPro" id="IPR042120">
    <property type="entry name" value="MutL_C_dimsub"/>
</dbReference>
<feature type="compositionally biased region" description="Basic and acidic residues" evidence="4">
    <location>
        <begin position="416"/>
        <end position="463"/>
    </location>
</feature>
<dbReference type="Pfam" id="PF01119">
    <property type="entry name" value="DNA_mis_repair"/>
    <property type="match status" value="1"/>
</dbReference>
<dbReference type="CDD" id="cd16926">
    <property type="entry name" value="HATPase_MutL-MLH-PMS-like"/>
    <property type="match status" value="1"/>
</dbReference>
<dbReference type="InterPro" id="IPR038973">
    <property type="entry name" value="MutL/Mlh/Pms-like"/>
</dbReference>
<feature type="compositionally biased region" description="Acidic residues" evidence="4">
    <location>
        <begin position="401"/>
        <end position="415"/>
    </location>
</feature>
<feature type="compositionally biased region" description="Polar residues" evidence="4">
    <location>
        <begin position="583"/>
        <end position="607"/>
    </location>
</feature>
<dbReference type="InterPro" id="IPR013507">
    <property type="entry name" value="DNA_mismatch_S5_2-like"/>
</dbReference>
<evidence type="ECO:0000256" key="4">
    <source>
        <dbReference type="SAM" id="MobiDB-lite"/>
    </source>
</evidence>
<keyword evidence="2" id="KW-0227">DNA damage</keyword>
<evidence type="ECO:0000256" key="1">
    <source>
        <dbReference type="ARBA" id="ARBA00006082"/>
    </source>
</evidence>
<feature type="region of interest" description="Disordered" evidence="4">
    <location>
        <begin position="568"/>
        <end position="703"/>
    </location>
</feature>
<dbReference type="Pfam" id="PF08676">
    <property type="entry name" value="MutL_C"/>
    <property type="match status" value="1"/>
</dbReference>
<dbReference type="SMART" id="SM01340">
    <property type="entry name" value="DNA_mis_repair"/>
    <property type="match status" value="1"/>
</dbReference>
<dbReference type="Gene3D" id="3.30.230.10">
    <property type="match status" value="1"/>
</dbReference>
<dbReference type="InterPro" id="IPR014762">
    <property type="entry name" value="DNA_mismatch_repair_CS"/>
</dbReference>
<sequence length="1039" mass="114784">MATIKAIEARSVHQIQSGQVIVDLCSVVKELVENSLDASATSIEIRFKNHGLDSIEVQDNGTGISAENYENVALKHFTSKLSNYDDLSSLQTFGFRGEALSSLCALSKFSVTTAQAQEAPKGKRLDFDGMGRLSSTTLVACQRGTTATVEGLFESLPVRRKELTKNIKREYGKVLGLLHAYACICVNVKFTVKHAVTKGKSTIVFSTKANDSTRENIANVYGAKTLSALMPLDLTLDFESNMPHMAHNDTSSGKLLVKGHISKPVFGEGRQTPDRQMFFVNGRPCGLPQIAKAINEVYKSFNVSQSPFIFADFQMDTNAYDVNVSPDKRTILLHDAAILIENLKTALNEMFEKQDQTVPQSQPHASRLPSFRQLNFEPRPSSTSLSPKIQQGFVTAKSILQDEEGLEEDTETADEDAPKSLMLEHFRKFTSTRDENSDDGEGRRTSEKEKERRAKDLAKKLAEEQGFDEEQMDDEGEGFEQGNDIDAVGTTQIQNTEALQDDPIKIHVQDFNARMAEQNVKSGCKDQPASPKHGKESEIPSLSQQSHQEDKGIVLNAFERMRPRKQPAELATVTIGEEKITTIVGSQYPKSPTGNESTSEARTNVSSSRHEMPSPAMLKFSQKLRRFDAGGGDDGEELNSAAESGFDQSSSEENTDRETPESDDAIHQLVESDDLQDSGESATRDGPAEEDDDSDYVNEEEKQKIEEARVVELIRAAEEDSALASKENIKRAAKALSGGRIKDSTTSTLATVEFSLDNIAQGLVQLENIRSTTDALRHRQEHGHVAQDPEAQLSLTVSKGDFAEMDIVGQFNLGFILATRNGDDGDETRSRTRKDELFIIDQHASDEKYNFERLQAETVVGNQRLVQPAVLDLTAVEEEIVLENVDALEKNGFLVEVDTSGETVVGRRCKLISLPLSKEVVFNTRDLEELIQLLAEAPGLGTESRHDVPRPSKVRKMFAMRACRSSIMIGKTLSRKQMEKVVQHMGTIDKPWNCPHGRPTMRHVCSLNAFQPWLEGDASSVADGSTLALGEALQRFVSE</sequence>
<keyword evidence="8" id="KW-1185">Reference proteome</keyword>
<dbReference type="CDD" id="cd03484">
    <property type="entry name" value="MutL_Trans_hPMS_2_like"/>
    <property type="match status" value="1"/>
</dbReference>
<dbReference type="GO" id="GO:0000710">
    <property type="term" value="P:meiotic mismatch repair"/>
    <property type="evidence" value="ECO:0007669"/>
    <property type="project" value="UniProtKB-ARBA"/>
</dbReference>
<gene>
    <name evidence="7" type="ORF">PV06_03859</name>
</gene>
<dbReference type="RefSeq" id="XP_016265684.1">
    <property type="nucleotide sequence ID" value="XM_016404679.1"/>
</dbReference>
<dbReference type="InterPro" id="IPR002099">
    <property type="entry name" value="MutL/Mlh/PMS"/>
</dbReference>
<feature type="compositionally biased region" description="Acidic residues" evidence="4">
    <location>
        <begin position="465"/>
        <end position="478"/>
    </location>
</feature>
<dbReference type="InterPro" id="IPR042121">
    <property type="entry name" value="MutL_C_regsub"/>
</dbReference>
<proteinExistence type="inferred from homology"/>
<dbReference type="OrthoDB" id="10263226at2759"/>
<dbReference type="FunFam" id="3.30.230.10:FF:000074">
    <property type="entry name" value="DNA mismatch repair protein (Pms1)"/>
    <property type="match status" value="1"/>
</dbReference>
<dbReference type="GeneID" id="27355933"/>
<dbReference type="SMART" id="SM00853">
    <property type="entry name" value="MutL_C"/>
    <property type="match status" value="1"/>
</dbReference>
<dbReference type="InterPro" id="IPR037198">
    <property type="entry name" value="MutL_C_sf"/>
</dbReference>
<feature type="compositionally biased region" description="Basic and acidic residues" evidence="4">
    <location>
        <begin position="654"/>
        <end position="666"/>
    </location>
</feature>
<dbReference type="Proteomes" id="UP000053342">
    <property type="component" value="Unassembled WGS sequence"/>
</dbReference>
<dbReference type="STRING" id="215243.A0A0D2DRD7"/>
<dbReference type="Gene3D" id="3.30.1370.100">
    <property type="entry name" value="MutL, C-terminal domain, regulatory subdomain"/>
    <property type="match status" value="1"/>
</dbReference>
<dbReference type="AlphaFoldDB" id="A0A0D2DRD7"/>
<dbReference type="InterPro" id="IPR014790">
    <property type="entry name" value="MutL_C"/>
</dbReference>
<dbReference type="PROSITE" id="PS00058">
    <property type="entry name" value="DNA_MISMATCH_REPAIR_1"/>
    <property type="match status" value="1"/>
</dbReference>
<feature type="domain" description="DNA mismatch repair protein S5" evidence="6">
    <location>
        <begin position="217"/>
        <end position="352"/>
    </location>
</feature>
<evidence type="ECO:0000313" key="8">
    <source>
        <dbReference type="Proteomes" id="UP000053342"/>
    </source>
</evidence>
<dbReference type="Gene3D" id="3.30.565.10">
    <property type="entry name" value="Histidine kinase-like ATPase, C-terminal domain"/>
    <property type="match status" value="1"/>
</dbReference>
<dbReference type="InterPro" id="IPR014721">
    <property type="entry name" value="Ribsml_uS5_D2-typ_fold_subgr"/>
</dbReference>
<dbReference type="GO" id="GO:0140664">
    <property type="term" value="F:ATP-dependent DNA damage sensor activity"/>
    <property type="evidence" value="ECO:0007669"/>
    <property type="project" value="InterPro"/>
</dbReference>
<accession>A0A0D2DRD7</accession>
<evidence type="ECO:0000256" key="2">
    <source>
        <dbReference type="ARBA" id="ARBA00022763"/>
    </source>
</evidence>
<dbReference type="PANTHER" id="PTHR10073">
    <property type="entry name" value="DNA MISMATCH REPAIR PROTEIN MLH, PMS, MUTL"/>
    <property type="match status" value="1"/>
</dbReference>
<dbReference type="GO" id="GO:0016887">
    <property type="term" value="F:ATP hydrolysis activity"/>
    <property type="evidence" value="ECO:0007669"/>
    <property type="project" value="InterPro"/>
</dbReference>
<evidence type="ECO:0000313" key="7">
    <source>
        <dbReference type="EMBL" id="KIW45468.1"/>
    </source>
</evidence>
<dbReference type="SUPFAM" id="SSF54211">
    <property type="entry name" value="Ribosomal protein S5 domain 2-like"/>
    <property type="match status" value="1"/>
</dbReference>
<feature type="region of interest" description="Disordered" evidence="4">
    <location>
        <begin position="401"/>
        <end position="501"/>
    </location>
</feature>
<dbReference type="GO" id="GO:0005524">
    <property type="term" value="F:ATP binding"/>
    <property type="evidence" value="ECO:0007669"/>
    <property type="project" value="InterPro"/>
</dbReference>
<protein>
    <recommendedName>
        <fullName evidence="3">DNA mismatch repair protein PMS1</fullName>
    </recommendedName>
</protein>
<evidence type="ECO:0000259" key="6">
    <source>
        <dbReference type="SMART" id="SM01340"/>
    </source>
</evidence>
<dbReference type="GO" id="GO:0032389">
    <property type="term" value="C:MutLalpha complex"/>
    <property type="evidence" value="ECO:0007669"/>
    <property type="project" value="TreeGrafter"/>
</dbReference>
<feature type="compositionally biased region" description="Acidic residues" evidence="4">
    <location>
        <begin position="688"/>
        <end position="698"/>
    </location>
</feature>
<feature type="compositionally biased region" description="Polar residues" evidence="4">
    <location>
        <begin position="489"/>
        <end position="498"/>
    </location>
</feature>
<dbReference type="SUPFAM" id="SSF55874">
    <property type="entry name" value="ATPase domain of HSP90 chaperone/DNA topoisomerase II/histidine kinase"/>
    <property type="match status" value="1"/>
</dbReference>
<dbReference type="HOGENOM" id="CLU_004131_0_0_1"/>
<dbReference type="FunFam" id="3.30.565.10:FF:000014">
    <property type="entry name" value="Mismatch repair endonuclease pms1, putative"/>
    <property type="match status" value="1"/>
</dbReference>
<evidence type="ECO:0000259" key="5">
    <source>
        <dbReference type="SMART" id="SM00853"/>
    </source>
</evidence>
<dbReference type="Pfam" id="PF13589">
    <property type="entry name" value="HATPase_c_3"/>
    <property type="match status" value="1"/>
</dbReference>
<dbReference type="NCBIfam" id="TIGR00585">
    <property type="entry name" value="mutl"/>
    <property type="match status" value="1"/>
</dbReference>
<feature type="region of interest" description="Disordered" evidence="4">
    <location>
        <begin position="517"/>
        <end position="550"/>
    </location>
</feature>
<dbReference type="SUPFAM" id="SSF118116">
    <property type="entry name" value="DNA mismatch repair protein MutL"/>
    <property type="match status" value="1"/>
</dbReference>
<dbReference type="PANTHER" id="PTHR10073:SF52">
    <property type="entry name" value="MISMATCH REPAIR ENDONUCLEASE PMS2"/>
    <property type="match status" value="1"/>
</dbReference>